<dbReference type="OrthoDB" id="6991506at2"/>
<comment type="caution">
    <text evidence="2">The sequence shown here is derived from an EMBL/GenBank/DDBJ whole genome shotgun (WGS) entry which is preliminary data.</text>
</comment>
<keyword evidence="3" id="KW-1185">Reference proteome</keyword>
<accession>A0A4Z0AK74</accession>
<feature type="transmembrane region" description="Helical" evidence="1">
    <location>
        <begin position="54"/>
        <end position="70"/>
    </location>
</feature>
<keyword evidence="1" id="KW-1133">Transmembrane helix</keyword>
<dbReference type="AlphaFoldDB" id="A0A4Z0AK74"/>
<name>A0A4Z0AK74_9PSED</name>
<organism evidence="2 3">
    <name type="scientific">Pseudomonas kairouanensis</name>
    <dbReference type="NCBI Taxonomy" id="2293832"/>
    <lineage>
        <taxon>Bacteria</taxon>
        <taxon>Pseudomonadati</taxon>
        <taxon>Pseudomonadota</taxon>
        <taxon>Gammaproteobacteria</taxon>
        <taxon>Pseudomonadales</taxon>
        <taxon>Pseudomonadaceae</taxon>
        <taxon>Pseudomonas</taxon>
    </lineage>
</organism>
<evidence type="ECO:0000313" key="3">
    <source>
        <dbReference type="Proteomes" id="UP000297391"/>
    </source>
</evidence>
<evidence type="ECO:0000313" key="2">
    <source>
        <dbReference type="EMBL" id="TFY86398.1"/>
    </source>
</evidence>
<protein>
    <submittedName>
        <fullName evidence="2">DUF1493 family protein</fullName>
    </submittedName>
</protein>
<keyword evidence="1" id="KW-0472">Membrane</keyword>
<keyword evidence="1" id="KW-0812">Transmembrane</keyword>
<proteinExistence type="predicted"/>
<dbReference type="Pfam" id="PF07377">
    <property type="entry name" value="DUF1493"/>
    <property type="match status" value="1"/>
</dbReference>
<gene>
    <name evidence="2" type="ORF">DYL59_22525</name>
</gene>
<dbReference type="Proteomes" id="UP000297391">
    <property type="component" value="Unassembled WGS sequence"/>
</dbReference>
<dbReference type="InterPro" id="IPR010862">
    <property type="entry name" value="DUF1493"/>
</dbReference>
<reference evidence="2 3" key="1">
    <citation type="journal article" date="2019" name="Syst. Appl. Microbiol.">
        <title>New species of pathogenic Pseudomonas isolated from citrus in Tunisia: Proposal of Pseudomonas kairouanensis sp. nov. and Pseudomonas nabeulensis sp. nov.</title>
        <authorList>
            <person name="Oueslati M."/>
            <person name="Mulet M."/>
            <person name="Gomila M."/>
            <person name="Berge O."/>
            <person name="Hajlaoui M.R."/>
            <person name="Lalucat J."/>
            <person name="Sadfi-Zouaoui N."/>
            <person name="Garcia-Valdes E."/>
        </authorList>
    </citation>
    <scope>NUCLEOTIDE SEQUENCE [LARGE SCALE GENOMIC DNA]</scope>
    <source>
        <strain evidence="2 3">KC12</strain>
    </source>
</reference>
<sequence length="211" mass="23839">MMEYLQWLIFIVLNVIIDNKIHAPNLRKYAGLSLVAAGLACAVWLPYWTHEIRLPSVPIGAVLLGSGLFLDRHRYSRAKTTHPLLVAPTVNLASDFPDDPLMLHLLQLIHEDVGLPKCQIIHLNTSINHDLGCSSAEAKRLFAALKQDFGMKAGDYKNSRYFKRRGFDAYLRYVERGSEGKAPLTINMLYQAIKAKRWNSQALEAFGYQVS</sequence>
<dbReference type="RefSeq" id="WP_135291161.1">
    <property type="nucleotide sequence ID" value="NZ_QUZU01000033.1"/>
</dbReference>
<feature type="transmembrane region" description="Helical" evidence="1">
    <location>
        <begin position="29"/>
        <end position="48"/>
    </location>
</feature>
<evidence type="ECO:0000256" key="1">
    <source>
        <dbReference type="SAM" id="Phobius"/>
    </source>
</evidence>
<dbReference type="EMBL" id="QUZU01000033">
    <property type="protein sequence ID" value="TFY86398.1"/>
    <property type="molecule type" value="Genomic_DNA"/>
</dbReference>